<evidence type="ECO:0000256" key="6">
    <source>
        <dbReference type="SAM" id="MobiDB-lite"/>
    </source>
</evidence>
<accession>A0A540KIR2</accession>
<dbReference type="AlphaFoldDB" id="A0A540KIR2"/>
<evidence type="ECO:0000313" key="8">
    <source>
        <dbReference type="EMBL" id="TQD74113.1"/>
    </source>
</evidence>
<keyword evidence="2 4" id="KW-0863">Zinc-finger</keyword>
<evidence type="ECO:0000256" key="1">
    <source>
        <dbReference type="ARBA" id="ARBA00022723"/>
    </source>
</evidence>
<dbReference type="CDD" id="cd16448">
    <property type="entry name" value="RING-H2"/>
    <property type="match status" value="1"/>
</dbReference>
<dbReference type="PANTHER" id="PTHR47344">
    <property type="entry name" value="RING ZINC FINGER PROTEIN-RELATED"/>
    <property type="match status" value="1"/>
</dbReference>
<dbReference type="InterPro" id="IPR013083">
    <property type="entry name" value="Znf_RING/FYVE/PHD"/>
</dbReference>
<gene>
    <name evidence="8" type="ORF">C1H46_040352</name>
</gene>
<dbReference type="InterPro" id="IPR001841">
    <property type="entry name" value="Znf_RING"/>
</dbReference>
<evidence type="ECO:0000313" key="9">
    <source>
        <dbReference type="Proteomes" id="UP000315295"/>
    </source>
</evidence>
<dbReference type="PANTHER" id="PTHR47344:SF1">
    <property type="entry name" value="RING ZINC FINGER PROTEIN-RELATED"/>
    <property type="match status" value="1"/>
</dbReference>
<dbReference type="PROSITE" id="PS50089">
    <property type="entry name" value="ZF_RING_2"/>
    <property type="match status" value="1"/>
</dbReference>
<dbReference type="SUPFAM" id="SSF57850">
    <property type="entry name" value="RING/U-box"/>
    <property type="match status" value="1"/>
</dbReference>
<dbReference type="EMBL" id="VIEB01001217">
    <property type="protein sequence ID" value="TQD74113.1"/>
    <property type="molecule type" value="Genomic_DNA"/>
</dbReference>
<evidence type="ECO:0000259" key="7">
    <source>
        <dbReference type="PROSITE" id="PS50089"/>
    </source>
</evidence>
<feature type="domain" description="RING-type" evidence="7">
    <location>
        <begin position="14"/>
        <end position="62"/>
    </location>
</feature>
<dbReference type="GO" id="GO:0008270">
    <property type="term" value="F:zinc ion binding"/>
    <property type="evidence" value="ECO:0007669"/>
    <property type="project" value="UniProtKB-KW"/>
</dbReference>
<dbReference type="SMART" id="SM00744">
    <property type="entry name" value="RINGv"/>
    <property type="match status" value="1"/>
</dbReference>
<keyword evidence="5" id="KW-0175">Coiled coil</keyword>
<dbReference type="Gene3D" id="3.30.40.10">
    <property type="entry name" value="Zinc/RING finger domain, C3HC4 (zinc finger)"/>
    <property type="match status" value="1"/>
</dbReference>
<evidence type="ECO:0000256" key="5">
    <source>
        <dbReference type="SAM" id="Coils"/>
    </source>
</evidence>
<feature type="coiled-coil region" evidence="5">
    <location>
        <begin position="219"/>
        <end position="281"/>
    </location>
</feature>
<keyword evidence="1" id="KW-0479">Metal-binding</keyword>
<feature type="region of interest" description="Disordered" evidence="6">
    <location>
        <begin position="297"/>
        <end position="318"/>
    </location>
</feature>
<dbReference type="STRING" id="106549.A0A540KIR2"/>
<evidence type="ECO:0000256" key="2">
    <source>
        <dbReference type="ARBA" id="ARBA00022771"/>
    </source>
</evidence>
<organism evidence="8 9">
    <name type="scientific">Malus baccata</name>
    <name type="common">Siberian crab apple</name>
    <name type="synonym">Pyrus baccata</name>
    <dbReference type="NCBI Taxonomy" id="106549"/>
    <lineage>
        <taxon>Eukaryota</taxon>
        <taxon>Viridiplantae</taxon>
        <taxon>Streptophyta</taxon>
        <taxon>Embryophyta</taxon>
        <taxon>Tracheophyta</taxon>
        <taxon>Spermatophyta</taxon>
        <taxon>Magnoliopsida</taxon>
        <taxon>eudicotyledons</taxon>
        <taxon>Gunneridae</taxon>
        <taxon>Pentapetalae</taxon>
        <taxon>rosids</taxon>
        <taxon>fabids</taxon>
        <taxon>Rosales</taxon>
        <taxon>Rosaceae</taxon>
        <taxon>Amygdaloideae</taxon>
        <taxon>Maleae</taxon>
        <taxon>Malus</taxon>
    </lineage>
</organism>
<dbReference type="Proteomes" id="UP000315295">
    <property type="component" value="Unassembled WGS sequence"/>
</dbReference>
<dbReference type="Pfam" id="PF13639">
    <property type="entry name" value="zf-RING_2"/>
    <property type="match status" value="1"/>
</dbReference>
<name>A0A540KIR2_MALBA</name>
<protein>
    <recommendedName>
        <fullName evidence="7">RING-type domain-containing protein</fullName>
    </recommendedName>
</protein>
<keyword evidence="3" id="KW-0862">Zinc</keyword>
<comment type="caution">
    <text evidence="8">The sequence shown here is derived from an EMBL/GenBank/DDBJ whole genome shotgun (WGS) entry which is preliminary data.</text>
</comment>
<keyword evidence="9" id="KW-1185">Reference proteome</keyword>
<proteinExistence type="predicted"/>
<feature type="compositionally biased region" description="Low complexity" evidence="6">
    <location>
        <begin position="305"/>
        <end position="315"/>
    </location>
</feature>
<reference evidence="8 9" key="1">
    <citation type="journal article" date="2019" name="G3 (Bethesda)">
        <title>Sequencing of a Wild Apple (Malus baccata) Genome Unravels the Differences Between Cultivated and Wild Apple Species Regarding Disease Resistance and Cold Tolerance.</title>
        <authorList>
            <person name="Chen X."/>
        </authorList>
    </citation>
    <scope>NUCLEOTIDE SEQUENCE [LARGE SCALE GENOMIC DNA]</scope>
    <source>
        <strain evidence="9">cv. Shandingzi</strain>
        <tissue evidence="8">Leaves</tissue>
    </source>
</reference>
<evidence type="ECO:0000256" key="4">
    <source>
        <dbReference type="PROSITE-ProRule" id="PRU00175"/>
    </source>
</evidence>
<sequence>MANADSHNFTKTICSICYEDLKPTSEDLQFISICGHVFHELCLQQWFEYSARTNKYTCPVCKQNCKQKDAGRLYFQSVGDAADATQRPISKCEEDPQVLRREVKRLEVAELGIRLAFDLQGKELKELKEELCQCKEVAQKEVVLKNEALKQQAYMQLQLTMKTEALDKSTMERLRLQERNMALAKELAAFKLVSDLDLDEDEVSKLSTLGNGANTKDTIDILRKSLEMSKRNYKELINKYNGLAREARESKKLEQEAKEKIKKMKTRVQEMETVVEVKDNEVLRALKASKTTRGEGIMQNGERCNTNSVSVNNSSEVQRKHPYAPIRKLDRIEKLENDLLCHRKTENSNFTDHMDLSCTKDGTSTTVHDKVRDAYSLGDKGSSKLSTAKRGLSNPKLKEPTYEDVVNQKCTRLRSDAVSDTRKETPTCNNTARTPAADVVILDDVEQYQPMFNIRMESPVPQPLPGTGDVCFSGGLLGPDGTNRFLGKWCKRGLNKGSESRQNPSADSGNLIAVGADGRGGRIKVLRSLNHSTVDNKENAPGTKRFKSGSKANSVQSQGCLQIEHFFGRMTMLQSISTTMHVPSNPDLKKQTCEHVAKHKCSWLESVAAAETKKETSVHGLRNLAESLGLSTGTCNDPAKTPASDIAEVVIIDDDEQVQPMLNIKKECRVPQPLPRPGDVCFSSGLLGPDGTNRYLGKWCKRRSKNGSAITQDPIPMS</sequence>
<evidence type="ECO:0000256" key="3">
    <source>
        <dbReference type="ARBA" id="ARBA00022833"/>
    </source>
</evidence>
<dbReference type="SMART" id="SM00184">
    <property type="entry name" value="RING"/>
    <property type="match status" value="1"/>
</dbReference>
<dbReference type="InterPro" id="IPR011016">
    <property type="entry name" value="Znf_RING-CH"/>
</dbReference>